<feature type="binding site" evidence="10 13">
    <location>
        <position position="69"/>
    </location>
    <ligand>
        <name>a divalent metal cation</name>
        <dbReference type="ChEBI" id="CHEBI:60240"/>
    </ligand>
</feature>
<keyword evidence="9 10" id="KW-0413">Isomerase</keyword>
<sequence>MNGKKSICAPSILSADFTKIDREIKKAETAGAIWLHLDVMDGQFVPEITFGTKMVNDIRKKTELFLDVHLMVNNPENLVVPMVRAGADAITFHVEAVVHAHRIVQSIKNENVLCGISIVPSTPVSLITELLSEVDLILIMSVNPGYGGQKLIPSTVEKIRQLDHFRREHNLNYKISVDGGVNRNTVSLVKKAGVDVFVAGSAFFNSEDPAEELKVLETI</sequence>
<dbReference type="SUPFAM" id="SSF51366">
    <property type="entry name" value="Ribulose-phoshate binding barrel"/>
    <property type="match status" value="1"/>
</dbReference>
<name>A0A841R4T2_9SPIO</name>
<feature type="binding site" evidence="10 13">
    <location>
        <position position="178"/>
    </location>
    <ligand>
        <name>a divalent metal cation</name>
        <dbReference type="ChEBI" id="CHEBI:60240"/>
    </ligand>
</feature>
<feature type="binding site" evidence="10 14">
    <location>
        <position position="11"/>
    </location>
    <ligand>
        <name>substrate</name>
    </ligand>
</feature>
<organism evidence="15 16">
    <name type="scientific">Spirochaeta isovalerica</name>
    <dbReference type="NCBI Taxonomy" id="150"/>
    <lineage>
        <taxon>Bacteria</taxon>
        <taxon>Pseudomonadati</taxon>
        <taxon>Spirochaetota</taxon>
        <taxon>Spirochaetia</taxon>
        <taxon>Spirochaetales</taxon>
        <taxon>Spirochaetaceae</taxon>
        <taxon>Spirochaeta</taxon>
    </lineage>
</organism>
<evidence type="ECO:0000256" key="4">
    <source>
        <dbReference type="ARBA" id="ARBA00001947"/>
    </source>
</evidence>
<dbReference type="CDD" id="cd00429">
    <property type="entry name" value="RPE"/>
    <property type="match status" value="1"/>
</dbReference>
<dbReference type="Proteomes" id="UP000587760">
    <property type="component" value="Unassembled WGS sequence"/>
</dbReference>
<keyword evidence="13" id="KW-0464">Manganese</keyword>
<evidence type="ECO:0000256" key="8">
    <source>
        <dbReference type="ARBA" id="ARBA00022723"/>
    </source>
</evidence>
<comment type="cofactor">
    <cofactor evidence="10 13">
        <name>a divalent metal cation</name>
        <dbReference type="ChEBI" id="CHEBI:60240"/>
    </cofactor>
    <text evidence="10 13">Binds 1 divalent metal cation per subunit.</text>
</comment>
<dbReference type="GO" id="GO:0005737">
    <property type="term" value="C:cytoplasm"/>
    <property type="evidence" value="ECO:0007669"/>
    <property type="project" value="UniProtKB-ARBA"/>
</dbReference>
<feature type="binding site" evidence="10 13">
    <location>
        <position position="38"/>
    </location>
    <ligand>
        <name>a divalent metal cation</name>
        <dbReference type="ChEBI" id="CHEBI:60240"/>
    </ligand>
</feature>
<dbReference type="HAMAP" id="MF_02227">
    <property type="entry name" value="RPE"/>
    <property type="match status" value="1"/>
</dbReference>
<dbReference type="InterPro" id="IPR013785">
    <property type="entry name" value="Aldolase_TIM"/>
</dbReference>
<dbReference type="GO" id="GO:0004750">
    <property type="term" value="F:D-ribulose-phosphate 3-epimerase activity"/>
    <property type="evidence" value="ECO:0007669"/>
    <property type="project" value="UniProtKB-UniRule"/>
</dbReference>
<dbReference type="InterPro" id="IPR011060">
    <property type="entry name" value="RibuloseP-bd_barrel"/>
</dbReference>
<feature type="binding site" evidence="10 14">
    <location>
        <begin position="145"/>
        <end position="148"/>
    </location>
    <ligand>
        <name>substrate</name>
    </ligand>
</feature>
<comment type="cofactor">
    <cofactor evidence="3">
        <name>Co(2+)</name>
        <dbReference type="ChEBI" id="CHEBI:48828"/>
    </cofactor>
</comment>
<feature type="binding site" evidence="14">
    <location>
        <position position="180"/>
    </location>
    <ligand>
        <name>substrate</name>
    </ligand>
</feature>
<comment type="cofactor">
    <cofactor evidence="2">
        <name>Mn(2+)</name>
        <dbReference type="ChEBI" id="CHEBI:29035"/>
    </cofactor>
</comment>
<comment type="caution">
    <text evidence="15">The sequence shown here is derived from an EMBL/GenBank/DDBJ whole genome shotgun (WGS) entry which is preliminary data.</text>
</comment>
<comment type="cofactor">
    <cofactor evidence="4">
        <name>Zn(2+)</name>
        <dbReference type="ChEBI" id="CHEBI:29105"/>
    </cofactor>
</comment>
<dbReference type="GO" id="GO:0046872">
    <property type="term" value="F:metal ion binding"/>
    <property type="evidence" value="ECO:0007669"/>
    <property type="project" value="UniProtKB-UniRule"/>
</dbReference>
<protein>
    <recommendedName>
        <fullName evidence="7 10">Ribulose-phosphate 3-epimerase</fullName>
        <ecNumber evidence="7 10">5.1.3.1</ecNumber>
    </recommendedName>
</protein>
<comment type="cofactor">
    <cofactor evidence="5">
        <name>Fe(2+)</name>
        <dbReference type="ChEBI" id="CHEBI:29033"/>
    </cofactor>
</comment>
<evidence type="ECO:0000256" key="6">
    <source>
        <dbReference type="ARBA" id="ARBA00009541"/>
    </source>
</evidence>
<comment type="function">
    <text evidence="10">Catalyzes the reversible epimerization of D-ribulose 5-phosphate to D-xylulose 5-phosphate.</text>
</comment>
<evidence type="ECO:0000256" key="7">
    <source>
        <dbReference type="ARBA" id="ARBA00013188"/>
    </source>
</evidence>
<proteinExistence type="inferred from homology"/>
<keyword evidence="16" id="KW-1185">Reference proteome</keyword>
<accession>A0A841R4T2</accession>
<keyword evidence="13" id="KW-0862">Zinc</keyword>
<comment type="pathway">
    <text evidence="10">Carbohydrate degradation.</text>
</comment>
<dbReference type="Gene3D" id="3.20.20.70">
    <property type="entry name" value="Aldolase class I"/>
    <property type="match status" value="1"/>
</dbReference>
<dbReference type="EMBL" id="JACHGJ010000001">
    <property type="protein sequence ID" value="MBB6478803.1"/>
    <property type="molecule type" value="Genomic_DNA"/>
</dbReference>
<evidence type="ECO:0000256" key="3">
    <source>
        <dbReference type="ARBA" id="ARBA00001941"/>
    </source>
</evidence>
<evidence type="ECO:0000256" key="11">
    <source>
        <dbReference type="PIRNR" id="PIRNR001461"/>
    </source>
</evidence>
<evidence type="ECO:0000256" key="1">
    <source>
        <dbReference type="ARBA" id="ARBA00001782"/>
    </source>
</evidence>
<evidence type="ECO:0000256" key="5">
    <source>
        <dbReference type="ARBA" id="ARBA00001954"/>
    </source>
</evidence>
<comment type="catalytic activity">
    <reaction evidence="1 10 11">
        <text>D-ribulose 5-phosphate = D-xylulose 5-phosphate</text>
        <dbReference type="Rhea" id="RHEA:13677"/>
        <dbReference type="ChEBI" id="CHEBI:57737"/>
        <dbReference type="ChEBI" id="CHEBI:58121"/>
        <dbReference type="EC" id="5.1.3.1"/>
    </reaction>
</comment>
<gene>
    <name evidence="10" type="primary">rpe</name>
    <name evidence="15" type="ORF">HNR50_000436</name>
</gene>
<dbReference type="AlphaFoldDB" id="A0A841R4T2"/>
<dbReference type="NCBIfam" id="TIGR01163">
    <property type="entry name" value="rpe"/>
    <property type="match status" value="1"/>
</dbReference>
<keyword evidence="8 10" id="KW-0479">Metal-binding</keyword>
<dbReference type="RefSeq" id="WP_184743057.1">
    <property type="nucleotide sequence ID" value="NZ_JACHGJ010000001.1"/>
</dbReference>
<dbReference type="NCBIfam" id="NF004076">
    <property type="entry name" value="PRK05581.1-4"/>
    <property type="match status" value="1"/>
</dbReference>
<reference evidence="15 16" key="1">
    <citation type="submission" date="2020-08" db="EMBL/GenBank/DDBJ databases">
        <title>Genomic Encyclopedia of Type Strains, Phase IV (KMG-IV): sequencing the most valuable type-strain genomes for metagenomic binning, comparative biology and taxonomic classification.</title>
        <authorList>
            <person name="Goeker M."/>
        </authorList>
    </citation>
    <scope>NUCLEOTIDE SEQUENCE [LARGE SCALE GENOMIC DNA]</scope>
    <source>
        <strain evidence="15 16">DSM 2461</strain>
    </source>
</reference>
<feature type="binding site" evidence="10 14">
    <location>
        <begin position="200"/>
        <end position="201"/>
    </location>
    <ligand>
        <name>substrate</name>
    </ligand>
</feature>
<feature type="binding site" evidence="10">
    <location>
        <begin position="178"/>
        <end position="180"/>
    </location>
    <ligand>
        <name>substrate</name>
    </ligand>
</feature>
<evidence type="ECO:0000313" key="15">
    <source>
        <dbReference type="EMBL" id="MBB6478803.1"/>
    </source>
</evidence>
<dbReference type="GO" id="GO:0006098">
    <property type="term" value="P:pentose-phosphate shunt"/>
    <property type="evidence" value="ECO:0007669"/>
    <property type="project" value="UniProtKB-UniRule"/>
</dbReference>
<evidence type="ECO:0000256" key="2">
    <source>
        <dbReference type="ARBA" id="ARBA00001936"/>
    </source>
</evidence>
<feature type="binding site" evidence="10 13">
    <location>
        <position position="36"/>
    </location>
    <ligand>
        <name>a divalent metal cation</name>
        <dbReference type="ChEBI" id="CHEBI:60240"/>
    </ligand>
</feature>
<keyword evidence="10 11" id="KW-0119">Carbohydrate metabolism</keyword>
<comment type="similarity">
    <text evidence="6 10 11">Belongs to the ribulose-phosphate 3-epimerase family.</text>
</comment>
<dbReference type="FunFam" id="3.20.20.70:FF:000004">
    <property type="entry name" value="Ribulose-phosphate 3-epimerase"/>
    <property type="match status" value="1"/>
</dbReference>
<dbReference type="InterPro" id="IPR000056">
    <property type="entry name" value="Ribul_P_3_epim-like"/>
</dbReference>
<dbReference type="GO" id="GO:0019323">
    <property type="term" value="P:pentose catabolic process"/>
    <property type="evidence" value="ECO:0007669"/>
    <property type="project" value="UniProtKB-UniRule"/>
</dbReference>
<evidence type="ECO:0000256" key="9">
    <source>
        <dbReference type="ARBA" id="ARBA00023235"/>
    </source>
</evidence>
<dbReference type="PANTHER" id="PTHR11749">
    <property type="entry name" value="RIBULOSE-5-PHOSPHATE-3-EPIMERASE"/>
    <property type="match status" value="1"/>
</dbReference>
<feature type="active site" description="Proton donor" evidence="10 12">
    <location>
        <position position="178"/>
    </location>
</feature>
<dbReference type="PIRSF" id="PIRSF001461">
    <property type="entry name" value="RPE"/>
    <property type="match status" value="1"/>
</dbReference>
<feature type="active site" description="Proton acceptor" evidence="10 12">
    <location>
        <position position="38"/>
    </location>
</feature>
<feature type="binding site" evidence="10 14">
    <location>
        <position position="69"/>
    </location>
    <ligand>
        <name>substrate</name>
    </ligand>
</feature>
<evidence type="ECO:0000313" key="16">
    <source>
        <dbReference type="Proteomes" id="UP000587760"/>
    </source>
</evidence>
<evidence type="ECO:0000256" key="12">
    <source>
        <dbReference type="PIRSR" id="PIRSR001461-1"/>
    </source>
</evidence>
<dbReference type="InterPro" id="IPR026019">
    <property type="entry name" value="Ribul_P_3_epim"/>
</dbReference>
<dbReference type="EC" id="5.1.3.1" evidence="7 10"/>
<evidence type="ECO:0000256" key="14">
    <source>
        <dbReference type="PIRSR" id="PIRSR001461-3"/>
    </source>
</evidence>
<evidence type="ECO:0000256" key="10">
    <source>
        <dbReference type="HAMAP-Rule" id="MF_02227"/>
    </source>
</evidence>
<dbReference type="Pfam" id="PF00834">
    <property type="entry name" value="Ribul_P_3_epim"/>
    <property type="match status" value="1"/>
</dbReference>
<evidence type="ECO:0000256" key="13">
    <source>
        <dbReference type="PIRSR" id="PIRSR001461-2"/>
    </source>
</evidence>
<keyword evidence="13" id="KW-0170">Cobalt</keyword>